<accession>A0A060TA75</accession>
<feature type="coiled-coil region" evidence="1">
    <location>
        <begin position="48"/>
        <end position="75"/>
    </location>
</feature>
<gene>
    <name evidence="3" type="ORF">GNLVRS02_ARAD1D21362g</name>
</gene>
<evidence type="ECO:0000256" key="2">
    <source>
        <dbReference type="SAM" id="MobiDB-lite"/>
    </source>
</evidence>
<reference evidence="3" key="2">
    <citation type="submission" date="2014-06" db="EMBL/GenBank/DDBJ databases">
        <title>The complete genome of Blastobotrys (Arxula) adeninivorans LS3 - a yeast of biotechnological interest.</title>
        <authorList>
            <person name="Kunze G."/>
            <person name="Gaillardin C."/>
            <person name="Czernicka M."/>
            <person name="Durrens P."/>
            <person name="Martin T."/>
            <person name="Boer E."/>
            <person name="Gabaldon T."/>
            <person name="Cruz J."/>
            <person name="Talla E."/>
            <person name="Marck C."/>
            <person name="Goffeau A."/>
            <person name="Barbe V."/>
            <person name="Baret P."/>
            <person name="Baronian K."/>
            <person name="Beier S."/>
            <person name="Bleykasten C."/>
            <person name="Bode R."/>
            <person name="Casaregola S."/>
            <person name="Despons L."/>
            <person name="Fairhead C."/>
            <person name="Giersberg M."/>
            <person name="Gierski P."/>
            <person name="Hahnel U."/>
            <person name="Hartmann A."/>
            <person name="Jankowska D."/>
            <person name="Jubin C."/>
            <person name="Jung P."/>
            <person name="Lafontaine I."/>
            <person name="Leh-Louis V."/>
            <person name="Lemaire M."/>
            <person name="Marcet-Houben M."/>
            <person name="Mascher M."/>
            <person name="Morel G."/>
            <person name="Richard G.-F."/>
            <person name="Riechen J."/>
            <person name="Sacerdot C."/>
            <person name="Sarkar A."/>
            <person name="Savel G."/>
            <person name="Schacherer J."/>
            <person name="Sherman D."/>
            <person name="Straub M.-L."/>
            <person name="Stein N."/>
            <person name="Thierry A."/>
            <person name="Trautwein-Schult A."/>
            <person name="Westhof E."/>
            <person name="Worch S."/>
            <person name="Dujon B."/>
            <person name="Souciet J.-L."/>
            <person name="Wincker P."/>
            <person name="Scholz U."/>
            <person name="Neuveglise N."/>
        </authorList>
    </citation>
    <scope>NUCLEOTIDE SEQUENCE</scope>
    <source>
        <strain evidence="3">LS3</strain>
    </source>
</reference>
<keyword evidence="1" id="KW-0175">Coiled coil</keyword>
<dbReference type="Gene3D" id="6.10.250.2790">
    <property type="match status" value="1"/>
</dbReference>
<dbReference type="EMBL" id="HG937694">
    <property type="protein sequence ID" value="CDP37868.1"/>
    <property type="molecule type" value="Genomic_DNA"/>
</dbReference>
<evidence type="ECO:0000256" key="1">
    <source>
        <dbReference type="SAM" id="Coils"/>
    </source>
</evidence>
<sequence>MDITTSQQAIEVFSDPDLVPHNLIENALPKYESPTQLQELHSSASRLLSQLDNHSQDLTLQLEALTAELMRASKKIHYEIELMRSDVSTLIEDMDKVSAQNMKELTHSAQNNTAVDELNKLAKAKKRMEQVQQVFAEAKAFDEAKITSHLIQLLDGGNMSAAQDYVLQTRALCQIWKGTLLYSSRIKFVESLQRQVDVAKKTQAVPETATNSESSADPSRQSSPNPNSDKRADYYGLIGSLQRRMGY</sequence>
<feature type="compositionally biased region" description="Polar residues" evidence="2">
    <location>
        <begin position="208"/>
        <end position="227"/>
    </location>
</feature>
<name>A0A060TA75_BLAAD</name>
<feature type="region of interest" description="Disordered" evidence="2">
    <location>
        <begin position="200"/>
        <end position="234"/>
    </location>
</feature>
<dbReference type="AlphaFoldDB" id="A0A060TA75"/>
<reference evidence="3" key="1">
    <citation type="submission" date="2014-02" db="EMBL/GenBank/DDBJ databases">
        <authorList>
            <person name="Genoscope - CEA"/>
        </authorList>
    </citation>
    <scope>NUCLEOTIDE SEQUENCE</scope>
    <source>
        <strain evidence="3">LS3</strain>
    </source>
</reference>
<protein>
    <submittedName>
        <fullName evidence="3">ARAD1D21362p</fullName>
    </submittedName>
</protein>
<proteinExistence type="predicted"/>
<evidence type="ECO:0000313" key="3">
    <source>
        <dbReference type="EMBL" id="CDP37868.1"/>
    </source>
</evidence>
<organism evidence="3">
    <name type="scientific">Blastobotrys adeninivorans</name>
    <name type="common">Yeast</name>
    <name type="synonym">Arxula adeninivorans</name>
    <dbReference type="NCBI Taxonomy" id="409370"/>
    <lineage>
        <taxon>Eukaryota</taxon>
        <taxon>Fungi</taxon>
        <taxon>Dikarya</taxon>
        <taxon>Ascomycota</taxon>
        <taxon>Saccharomycotina</taxon>
        <taxon>Dipodascomycetes</taxon>
        <taxon>Dipodascales</taxon>
        <taxon>Trichomonascaceae</taxon>
        <taxon>Blastobotrys</taxon>
    </lineage>
</organism>